<comment type="caution">
    <text evidence="1">The sequence shown here is derived from an EMBL/GenBank/DDBJ whole genome shotgun (WGS) entry which is preliminary data.</text>
</comment>
<dbReference type="RefSeq" id="WP_379736027.1">
    <property type="nucleotide sequence ID" value="NZ_JBHRVV010000001.1"/>
</dbReference>
<name>A0ABV7PPI9_9BURK</name>
<keyword evidence="2" id="KW-1185">Reference proteome</keyword>
<proteinExistence type="predicted"/>
<organism evidence="1 2">
    <name type="scientific">Massilia haematophila</name>
    <dbReference type="NCBI Taxonomy" id="457923"/>
    <lineage>
        <taxon>Bacteria</taxon>
        <taxon>Pseudomonadati</taxon>
        <taxon>Pseudomonadota</taxon>
        <taxon>Betaproteobacteria</taxon>
        <taxon>Burkholderiales</taxon>
        <taxon>Oxalobacteraceae</taxon>
        <taxon>Telluria group</taxon>
        <taxon>Massilia</taxon>
    </lineage>
</organism>
<sequence>MRGQAGGRLTMARGASLVRGLVKKAALRAVAFIVARPRLDEFLRRQIYRFPGLAGRVRAAVAHSRRADWQSLPPVLADEAELTDSARQVLQDLRRAIDRTRTP</sequence>
<gene>
    <name evidence="1" type="ORF">ACFOPH_14615</name>
</gene>
<dbReference type="Proteomes" id="UP001595665">
    <property type="component" value="Unassembled WGS sequence"/>
</dbReference>
<reference evidence="2" key="1">
    <citation type="journal article" date="2019" name="Int. J. Syst. Evol. Microbiol.">
        <title>The Global Catalogue of Microorganisms (GCM) 10K type strain sequencing project: providing services to taxonomists for standard genome sequencing and annotation.</title>
        <authorList>
            <consortium name="The Broad Institute Genomics Platform"/>
            <consortium name="The Broad Institute Genome Sequencing Center for Infectious Disease"/>
            <person name="Wu L."/>
            <person name="Ma J."/>
        </authorList>
    </citation>
    <scope>NUCLEOTIDE SEQUENCE [LARGE SCALE GENOMIC DNA]</scope>
    <source>
        <strain evidence="2">CCM 7480</strain>
    </source>
</reference>
<accession>A0ABV7PPI9</accession>
<evidence type="ECO:0000313" key="2">
    <source>
        <dbReference type="Proteomes" id="UP001595665"/>
    </source>
</evidence>
<dbReference type="EMBL" id="JBHRVV010000001">
    <property type="protein sequence ID" value="MFC3459466.1"/>
    <property type="molecule type" value="Genomic_DNA"/>
</dbReference>
<evidence type="ECO:0000313" key="1">
    <source>
        <dbReference type="EMBL" id="MFC3459466.1"/>
    </source>
</evidence>
<protein>
    <submittedName>
        <fullName evidence="1">Uncharacterized protein</fullName>
    </submittedName>
</protein>